<dbReference type="EMBL" id="CAXAMN010023584">
    <property type="protein sequence ID" value="CAK9078736.1"/>
    <property type="molecule type" value="Genomic_DNA"/>
</dbReference>
<evidence type="ECO:0000256" key="2">
    <source>
        <dbReference type="ARBA" id="ARBA00022679"/>
    </source>
</evidence>
<name>A0ABP0PSI0_9DINO</name>
<dbReference type="Gene3D" id="1.10.510.10">
    <property type="entry name" value="Transferase(Phosphotransferase) domain 1"/>
    <property type="match status" value="1"/>
</dbReference>
<dbReference type="SUPFAM" id="SSF56112">
    <property type="entry name" value="Protein kinase-like (PK-like)"/>
    <property type="match status" value="1"/>
</dbReference>
<evidence type="ECO:0000313" key="7">
    <source>
        <dbReference type="EMBL" id="CAK9078736.1"/>
    </source>
</evidence>
<proteinExistence type="predicted"/>
<keyword evidence="3" id="KW-0547">Nucleotide-binding</keyword>
<evidence type="ECO:0000256" key="1">
    <source>
        <dbReference type="ARBA" id="ARBA00022527"/>
    </source>
</evidence>
<gene>
    <name evidence="7" type="ORF">CCMP2556_LOCUS38820</name>
</gene>
<dbReference type="InterPro" id="IPR011009">
    <property type="entry name" value="Kinase-like_dom_sf"/>
</dbReference>
<dbReference type="Proteomes" id="UP001642484">
    <property type="component" value="Unassembled WGS sequence"/>
</dbReference>
<comment type="caution">
    <text evidence="7">The sequence shown here is derived from an EMBL/GenBank/DDBJ whole genome shotgun (WGS) entry which is preliminary data.</text>
</comment>
<keyword evidence="2" id="KW-0808">Transferase</keyword>
<organism evidence="7 8">
    <name type="scientific">Durusdinium trenchii</name>
    <dbReference type="NCBI Taxonomy" id="1381693"/>
    <lineage>
        <taxon>Eukaryota</taxon>
        <taxon>Sar</taxon>
        <taxon>Alveolata</taxon>
        <taxon>Dinophyceae</taxon>
        <taxon>Suessiales</taxon>
        <taxon>Symbiodiniaceae</taxon>
        <taxon>Durusdinium</taxon>
    </lineage>
</organism>
<dbReference type="PANTHER" id="PTHR24058">
    <property type="entry name" value="DUAL SPECIFICITY PROTEIN KINASE"/>
    <property type="match status" value="1"/>
</dbReference>
<dbReference type="InterPro" id="IPR050494">
    <property type="entry name" value="Ser_Thr_dual-spec_kinase"/>
</dbReference>
<dbReference type="InterPro" id="IPR000719">
    <property type="entry name" value="Prot_kinase_dom"/>
</dbReference>
<sequence>MPPCGPVSVEGDPTQIGDAWVPVQIHVNPGLVGQWARQCTREYRPYPGEILCKKYKIEHAVGAGHFTRAYLATDLETNTKVCIKRHGGLTVELMTDLLTISRRVESVDPEGQCFSRLIEAFFDMVGYTVETLFEGRNCMEICRSNPLHFKDLKNLRTVAVGCLRGLSLLCDAGVVHCDMKADNFMWTKGTDGSTVVRLVDFGCLVRSEWTDVSPKRPDLRSGRIDRIPAPEGCSRLDSRLENGRNWAFAEGGAGHIGKWAPEMMLRLPITDKADVWGQAVALLELYSGRNMWNEEEDTVEYMLAQALGLVNQKAGLPEKLLRRSPLDIRQLYTPSPAYFPVQRMGVAPHVRFKELRPATWGLSCILGDETKWDKTKSLGRCRWLGSRR</sequence>
<dbReference type="Pfam" id="PF00069">
    <property type="entry name" value="Pkinase"/>
    <property type="match status" value="1"/>
</dbReference>
<keyword evidence="8" id="KW-1185">Reference proteome</keyword>
<dbReference type="PANTHER" id="PTHR24058:SF28">
    <property type="entry name" value="SERINE_THREONINE-PROTEIN KINASE MINIBRAIN"/>
    <property type="match status" value="1"/>
</dbReference>
<evidence type="ECO:0000313" key="8">
    <source>
        <dbReference type="Proteomes" id="UP001642484"/>
    </source>
</evidence>
<protein>
    <recommendedName>
        <fullName evidence="6">Protein kinase domain-containing protein</fullName>
    </recommendedName>
</protein>
<evidence type="ECO:0000256" key="4">
    <source>
        <dbReference type="ARBA" id="ARBA00022777"/>
    </source>
</evidence>
<keyword evidence="5" id="KW-0067">ATP-binding</keyword>
<feature type="domain" description="Protein kinase" evidence="6">
    <location>
        <begin position="55"/>
        <end position="359"/>
    </location>
</feature>
<keyword evidence="1" id="KW-0723">Serine/threonine-protein kinase</keyword>
<evidence type="ECO:0000256" key="5">
    <source>
        <dbReference type="ARBA" id="ARBA00022840"/>
    </source>
</evidence>
<evidence type="ECO:0000256" key="3">
    <source>
        <dbReference type="ARBA" id="ARBA00022741"/>
    </source>
</evidence>
<evidence type="ECO:0000259" key="6">
    <source>
        <dbReference type="PROSITE" id="PS50011"/>
    </source>
</evidence>
<keyword evidence="4" id="KW-0418">Kinase</keyword>
<reference evidence="7 8" key="1">
    <citation type="submission" date="2024-02" db="EMBL/GenBank/DDBJ databases">
        <authorList>
            <person name="Chen Y."/>
            <person name="Shah S."/>
            <person name="Dougan E. K."/>
            <person name="Thang M."/>
            <person name="Chan C."/>
        </authorList>
    </citation>
    <scope>NUCLEOTIDE SEQUENCE [LARGE SCALE GENOMIC DNA]</scope>
</reference>
<dbReference type="SMART" id="SM00220">
    <property type="entry name" value="S_TKc"/>
    <property type="match status" value="1"/>
</dbReference>
<accession>A0ABP0PSI0</accession>
<dbReference type="PROSITE" id="PS50011">
    <property type="entry name" value="PROTEIN_KINASE_DOM"/>
    <property type="match status" value="1"/>
</dbReference>